<name>A0A0G0Q387_9BACT</name>
<comment type="caution">
    <text evidence="1">The sequence shown here is derived from an EMBL/GenBank/DDBJ whole genome shotgun (WGS) entry which is preliminary data.</text>
</comment>
<reference evidence="1 2" key="1">
    <citation type="journal article" date="2015" name="Nature">
        <title>rRNA introns, odd ribosomes, and small enigmatic genomes across a large radiation of phyla.</title>
        <authorList>
            <person name="Brown C.T."/>
            <person name="Hug L.A."/>
            <person name="Thomas B.C."/>
            <person name="Sharon I."/>
            <person name="Castelle C.J."/>
            <person name="Singh A."/>
            <person name="Wilkins M.J."/>
            <person name="Williams K.H."/>
            <person name="Banfield J.F."/>
        </authorList>
    </citation>
    <scope>NUCLEOTIDE SEQUENCE [LARGE SCALE GENOMIC DNA]</scope>
</reference>
<sequence>MPHIQDQRDIDDMSPEESFVLDKLKIVYRKFKKENPDKPFAFDFSKDIDRKVYNNLIQRLAFKILEGRQNVGDQKKANVIRRELGIPSQEIKKDGLLLPEKEDESQKEKKDKLIKKLRDLEQKIYSTRRLTLKDDMFLVGHGINPETDEKFDLIDGKIGQFFDAHGIAKMDQLTKLLQILEKGIDPSKPFFTAPFEVTNEMRAAGAVTGTSGGTAYKDGIAVLTSGYKESLSKNEIKHIFINDVYGDMVEPLLRLYPKYQIHLLSEQKKIMESEVKLFEKK</sequence>
<proteinExistence type="predicted"/>
<evidence type="ECO:0000313" key="1">
    <source>
        <dbReference type="EMBL" id="KKR04885.1"/>
    </source>
</evidence>
<gene>
    <name evidence="1" type="ORF">UT30_C0002G0002</name>
</gene>
<dbReference type="Proteomes" id="UP000033935">
    <property type="component" value="Unassembled WGS sequence"/>
</dbReference>
<evidence type="ECO:0000313" key="2">
    <source>
        <dbReference type="Proteomes" id="UP000033935"/>
    </source>
</evidence>
<organism evidence="1 2">
    <name type="scientific">Candidatus Uhrbacteria bacterium GW2011_GWF2_39_13</name>
    <dbReference type="NCBI Taxonomy" id="1618995"/>
    <lineage>
        <taxon>Bacteria</taxon>
        <taxon>Candidatus Uhriibacteriota</taxon>
    </lineage>
</organism>
<protein>
    <submittedName>
        <fullName evidence="1">Uncharacterized protein</fullName>
    </submittedName>
</protein>
<dbReference type="EMBL" id="LBWG01000002">
    <property type="protein sequence ID" value="KKR04885.1"/>
    <property type="molecule type" value="Genomic_DNA"/>
</dbReference>
<accession>A0A0G0Q387</accession>
<dbReference type="AlphaFoldDB" id="A0A0G0Q387"/>